<organism evidence="1 2">
    <name type="scientific">Coffea arabica</name>
    <name type="common">Arabian coffee</name>
    <dbReference type="NCBI Taxonomy" id="13443"/>
    <lineage>
        <taxon>Eukaryota</taxon>
        <taxon>Viridiplantae</taxon>
        <taxon>Streptophyta</taxon>
        <taxon>Embryophyta</taxon>
        <taxon>Tracheophyta</taxon>
        <taxon>Spermatophyta</taxon>
        <taxon>Magnoliopsida</taxon>
        <taxon>eudicotyledons</taxon>
        <taxon>Gunneridae</taxon>
        <taxon>Pentapetalae</taxon>
        <taxon>asterids</taxon>
        <taxon>lamiids</taxon>
        <taxon>Gentianales</taxon>
        <taxon>Rubiaceae</taxon>
        <taxon>Ixoroideae</taxon>
        <taxon>Gardenieae complex</taxon>
        <taxon>Bertiereae - Coffeeae clade</taxon>
        <taxon>Coffeeae</taxon>
        <taxon>Coffea</taxon>
    </lineage>
</organism>
<proteinExistence type="predicted"/>
<evidence type="ECO:0000313" key="2">
    <source>
        <dbReference type="RefSeq" id="XP_071939790.1"/>
    </source>
</evidence>
<dbReference type="PANTHER" id="PTHR36379">
    <property type="entry name" value="PROTEIN PRD1"/>
    <property type="match status" value="1"/>
</dbReference>
<dbReference type="RefSeq" id="XP_071939790.1">
    <property type="nucleotide sequence ID" value="XM_072083689.1"/>
</dbReference>
<dbReference type="InterPro" id="IPR044968">
    <property type="entry name" value="PRD1"/>
</dbReference>
<dbReference type="Proteomes" id="UP001652660">
    <property type="component" value="Chromosome 3e"/>
</dbReference>
<dbReference type="GeneID" id="140038355"/>
<name>A0ABM4X6Y2_COFAR</name>
<reference evidence="2" key="1">
    <citation type="submission" date="2025-08" db="UniProtKB">
        <authorList>
            <consortium name="RefSeq"/>
        </authorList>
    </citation>
    <scope>IDENTIFICATION</scope>
    <source>
        <tissue evidence="2">Leaves</tissue>
    </source>
</reference>
<keyword evidence="1" id="KW-1185">Reference proteome</keyword>
<gene>
    <name evidence="2" type="primary">LOC140038355</name>
</gene>
<dbReference type="PANTHER" id="PTHR36379:SF1">
    <property type="entry name" value="PUTATIVE RECOMBINATION INITIATION DEFECT 1-RELATED"/>
    <property type="match status" value="1"/>
</dbReference>
<accession>A0ABM4X6Y2</accession>
<evidence type="ECO:0000313" key="1">
    <source>
        <dbReference type="Proteomes" id="UP001652660"/>
    </source>
</evidence>
<protein>
    <submittedName>
        <fullName evidence="2">Protein PUTATIVE RECOMBINATION INITIATION DEFECT 1-like</fullName>
    </submittedName>
</protein>
<sequence>MALASLEQYILLNGSDLLCGASPSLTIELLVNLYGLYRGLAKMSYQVPYSPEAERILFHLLTDEDWNLLSIKFHFTSLKWLFQQDKIFKILSEQMLNFCRSNSSGGSSIIAFGKNKLNLDVRSIAELIMSGHNFGSMHFVCLLGELIEQDDQEDDIISVVHTIAEIIKVMPATSDLLCVHGIASPIRNFYSHSRYSSLPDLFIDISNLVILILRSVQSESLSDDETWVAISIKVKSVEIYFFAFSSGCLLLIWSFSYFVVDELLDSLSAVLPGITELHNLLKDGNEKQPIAYISLHCRDFCKLLHFGSPAIKLVSSYCLLELLNKISDQGSREPDGLNIRSGYLLSIMAILEGLIFSSDVRTSLNCSRCLSMFIDWKVLDGKELAAESNIWCRMIVEELVMFLAVPRIGSTSFMIHHKPAVNVAIALLKSKETPHWMASVLDDSSLTAIVQNITRSNVSRELVLLFRELLNSGYLKAEHIASLNRVFQLFVVVLAEAFFRELPVETYIHIHLAGLQETFICG</sequence>